<dbReference type="PANTHER" id="PTHR14110">
    <property type="entry name" value="MITOCHONDRIAL IMPORT INNER MEMBRANE TRANSLOCASE SUBUNIT TIM22"/>
    <property type="match status" value="1"/>
</dbReference>
<evidence type="ECO:0000313" key="6">
    <source>
        <dbReference type="Proteomes" id="UP000708148"/>
    </source>
</evidence>
<proteinExistence type="predicted"/>
<evidence type="ECO:0008006" key="7">
    <source>
        <dbReference type="Google" id="ProtNLM"/>
    </source>
</evidence>
<keyword evidence="6" id="KW-1185">Reference proteome</keyword>
<keyword evidence="2" id="KW-0812">Transmembrane</keyword>
<dbReference type="Pfam" id="PF02466">
    <property type="entry name" value="Tim17"/>
    <property type="match status" value="1"/>
</dbReference>
<dbReference type="InterPro" id="IPR039175">
    <property type="entry name" value="TIM22"/>
</dbReference>
<evidence type="ECO:0000313" key="5">
    <source>
        <dbReference type="EMBL" id="CAD7701746.1"/>
    </source>
</evidence>
<dbReference type="Proteomes" id="UP000708148">
    <property type="component" value="Unassembled WGS sequence"/>
</dbReference>
<name>A0A8S1J3P3_9CHLO</name>
<keyword evidence="4" id="KW-0472">Membrane</keyword>
<evidence type="ECO:0000256" key="3">
    <source>
        <dbReference type="ARBA" id="ARBA00022989"/>
    </source>
</evidence>
<dbReference type="AlphaFoldDB" id="A0A8S1J3P3"/>
<protein>
    <recommendedName>
        <fullName evidence="7">NADH-ubiquinone oxidoreductase subunit B14.7</fullName>
    </recommendedName>
</protein>
<comment type="subcellular location">
    <subcellularLocation>
        <location evidence="1">Membrane</location>
        <topology evidence="1">Multi-pass membrane protein</topology>
    </subcellularLocation>
</comment>
<evidence type="ECO:0000256" key="4">
    <source>
        <dbReference type="ARBA" id="ARBA00023136"/>
    </source>
</evidence>
<dbReference type="GO" id="GO:0045039">
    <property type="term" value="P:protein insertion into mitochondrial inner membrane"/>
    <property type="evidence" value="ECO:0007669"/>
    <property type="project" value="InterPro"/>
</dbReference>
<gene>
    <name evidence="5" type="ORF">OSTQU699_LOCUS7103</name>
</gene>
<dbReference type="PANTHER" id="PTHR14110:SF18">
    <property type="entry name" value="OUTER ENVELOPE PORE PROTEIN 16-3, CHLOROPLASTIC_MITOCHONDRIAL"/>
    <property type="match status" value="1"/>
</dbReference>
<sequence>MDKDAEQVLPTESLLKESPEGCAFRLASAAALSFSIGSIYGALYSNWGDIPKVVGNRFGPALARTGQVMLSHGSFFAATGIMYAGGECMSEWIRGKSDYKNGMVGGLAAGSIVGLRTRSIALGVGASVAMAFMSAVVDSTGHNIKGDGLKIDDGAIPTKPVYSHAVQR</sequence>
<reference evidence="5" key="1">
    <citation type="submission" date="2020-12" db="EMBL/GenBank/DDBJ databases">
        <authorList>
            <person name="Iha C."/>
        </authorList>
    </citation>
    <scope>NUCLEOTIDE SEQUENCE</scope>
</reference>
<keyword evidence="3" id="KW-1133">Transmembrane helix</keyword>
<evidence type="ECO:0000256" key="2">
    <source>
        <dbReference type="ARBA" id="ARBA00022692"/>
    </source>
</evidence>
<dbReference type="OrthoDB" id="1913277at2759"/>
<accession>A0A8S1J3P3</accession>
<dbReference type="EMBL" id="CAJHUC010001624">
    <property type="protein sequence ID" value="CAD7701746.1"/>
    <property type="molecule type" value="Genomic_DNA"/>
</dbReference>
<dbReference type="GO" id="GO:0042721">
    <property type="term" value="C:TIM22 mitochondrial import inner membrane insertion complex"/>
    <property type="evidence" value="ECO:0007669"/>
    <property type="project" value="InterPro"/>
</dbReference>
<organism evidence="5 6">
    <name type="scientific">Ostreobium quekettii</name>
    <dbReference type="NCBI Taxonomy" id="121088"/>
    <lineage>
        <taxon>Eukaryota</taxon>
        <taxon>Viridiplantae</taxon>
        <taxon>Chlorophyta</taxon>
        <taxon>core chlorophytes</taxon>
        <taxon>Ulvophyceae</taxon>
        <taxon>TCBD clade</taxon>
        <taxon>Bryopsidales</taxon>
        <taxon>Ostreobineae</taxon>
        <taxon>Ostreobiaceae</taxon>
        <taxon>Ostreobium</taxon>
    </lineage>
</organism>
<evidence type="ECO:0000256" key="1">
    <source>
        <dbReference type="ARBA" id="ARBA00004141"/>
    </source>
</evidence>
<comment type="caution">
    <text evidence="5">The sequence shown here is derived from an EMBL/GenBank/DDBJ whole genome shotgun (WGS) entry which is preliminary data.</text>
</comment>